<reference evidence="7" key="1">
    <citation type="journal article" date="2021" name="Sci. Rep.">
        <title>Diploid genomic architecture of Nitzschia inconspicua, an elite biomass production diatom.</title>
        <authorList>
            <person name="Oliver A."/>
            <person name="Podell S."/>
            <person name="Pinowska A."/>
            <person name="Traller J.C."/>
            <person name="Smith S.R."/>
            <person name="McClure R."/>
            <person name="Beliaev A."/>
            <person name="Bohutskyi P."/>
            <person name="Hill E.A."/>
            <person name="Rabines A."/>
            <person name="Zheng H."/>
            <person name="Allen L.Z."/>
            <person name="Kuo A."/>
            <person name="Grigoriev I.V."/>
            <person name="Allen A.E."/>
            <person name="Hazlebeck D."/>
            <person name="Allen E.E."/>
        </authorList>
    </citation>
    <scope>NUCLEOTIDE SEQUENCE</scope>
    <source>
        <strain evidence="7">Hildebrandi</strain>
    </source>
</reference>
<evidence type="ECO:0000256" key="2">
    <source>
        <dbReference type="ARBA" id="ARBA00013194"/>
    </source>
</evidence>
<organism evidence="7 8">
    <name type="scientific">Nitzschia inconspicua</name>
    <dbReference type="NCBI Taxonomy" id="303405"/>
    <lineage>
        <taxon>Eukaryota</taxon>
        <taxon>Sar</taxon>
        <taxon>Stramenopiles</taxon>
        <taxon>Ochrophyta</taxon>
        <taxon>Bacillariophyta</taxon>
        <taxon>Bacillariophyceae</taxon>
        <taxon>Bacillariophycidae</taxon>
        <taxon>Bacillariales</taxon>
        <taxon>Bacillariaceae</taxon>
        <taxon>Nitzschia</taxon>
    </lineage>
</organism>
<feature type="domain" description="PPIase FKBP-type" evidence="6">
    <location>
        <begin position="218"/>
        <end position="326"/>
    </location>
</feature>
<evidence type="ECO:0000256" key="5">
    <source>
        <dbReference type="PROSITE-ProRule" id="PRU00277"/>
    </source>
</evidence>
<dbReference type="PANTHER" id="PTHR43811">
    <property type="entry name" value="FKBP-TYPE PEPTIDYL-PROLYL CIS-TRANS ISOMERASE FKPA"/>
    <property type="match status" value="1"/>
</dbReference>
<dbReference type="AlphaFoldDB" id="A0A9K3KXW5"/>
<protein>
    <recommendedName>
        <fullName evidence="2 5">peptidylprolyl isomerase</fullName>
        <ecNumber evidence="2 5">5.2.1.8</ecNumber>
    </recommendedName>
</protein>
<dbReference type="PROSITE" id="PS50059">
    <property type="entry name" value="FKBP_PPIASE"/>
    <property type="match status" value="1"/>
</dbReference>
<dbReference type="Pfam" id="PF00254">
    <property type="entry name" value="FKBP_C"/>
    <property type="match status" value="1"/>
</dbReference>
<reference evidence="7" key="2">
    <citation type="submission" date="2021-04" db="EMBL/GenBank/DDBJ databases">
        <authorList>
            <person name="Podell S."/>
        </authorList>
    </citation>
    <scope>NUCLEOTIDE SEQUENCE</scope>
    <source>
        <strain evidence="7">Hildebrandi</strain>
    </source>
</reference>
<dbReference type="EC" id="5.2.1.8" evidence="2 5"/>
<evidence type="ECO:0000256" key="1">
    <source>
        <dbReference type="ARBA" id="ARBA00000971"/>
    </source>
</evidence>
<evidence type="ECO:0000256" key="3">
    <source>
        <dbReference type="ARBA" id="ARBA00023110"/>
    </source>
</evidence>
<accession>A0A9K3KXW5</accession>
<evidence type="ECO:0000313" key="8">
    <source>
        <dbReference type="Proteomes" id="UP000693970"/>
    </source>
</evidence>
<keyword evidence="3 5" id="KW-0697">Rotamase</keyword>
<keyword evidence="8" id="KW-1185">Reference proteome</keyword>
<dbReference type="PANTHER" id="PTHR43811:SF19">
    <property type="entry name" value="39 KDA FK506-BINDING NUCLEAR PROTEIN"/>
    <property type="match status" value="1"/>
</dbReference>
<name>A0A9K3KXW5_9STRA</name>
<dbReference type="EMBL" id="JAGRRH010000017">
    <property type="protein sequence ID" value="KAG7352069.1"/>
    <property type="molecule type" value="Genomic_DNA"/>
</dbReference>
<keyword evidence="4 5" id="KW-0413">Isomerase</keyword>
<dbReference type="Proteomes" id="UP000693970">
    <property type="component" value="Unassembled WGS sequence"/>
</dbReference>
<dbReference type="InterPro" id="IPR001179">
    <property type="entry name" value="PPIase_FKBP_dom"/>
</dbReference>
<evidence type="ECO:0000259" key="6">
    <source>
        <dbReference type="PROSITE" id="PS50059"/>
    </source>
</evidence>
<sequence length="383" mass="42603">MYEASILVGSDCDVPSTKQRTTGALIANMDIKTSITYDGEKQGEDRGNAVFNKSCLHQCFYQHEQETCMCHPTGIPSRETSCVPKTNCLRRVTRHQNMHQPWLLMILAAFVLIPSPRALAFTPSFYQDSSTSFMIHATADDNDEPAISFELKRRDILGLTTLGSVGAFSLLSPQPAIADDVVPDGITPTKTESGLKYFDLETGGTAAGFSNDETPKYGQLCVISYSAYMKLPAGNTDKQKFDSTKGYVIKHGNGKMIAGLDEGLHTMKQGGFRRIIIPPKLGFVSSGLGPLPEYPWQRFKLNSLIDQMIAQRGGNLIYDVRLERFFDDEADQGYYEDLDILPEERAELELRLMKRKQGETPEVLDAVGEDINITDRPKEKPIV</sequence>
<evidence type="ECO:0000256" key="4">
    <source>
        <dbReference type="ARBA" id="ARBA00023235"/>
    </source>
</evidence>
<proteinExistence type="predicted"/>
<gene>
    <name evidence="7" type="ORF">IV203_008117</name>
</gene>
<comment type="catalytic activity">
    <reaction evidence="1 5">
        <text>[protein]-peptidylproline (omega=180) = [protein]-peptidylproline (omega=0)</text>
        <dbReference type="Rhea" id="RHEA:16237"/>
        <dbReference type="Rhea" id="RHEA-COMP:10747"/>
        <dbReference type="Rhea" id="RHEA-COMP:10748"/>
        <dbReference type="ChEBI" id="CHEBI:83833"/>
        <dbReference type="ChEBI" id="CHEBI:83834"/>
        <dbReference type="EC" id="5.2.1.8"/>
    </reaction>
</comment>
<dbReference type="GO" id="GO:0003755">
    <property type="term" value="F:peptidyl-prolyl cis-trans isomerase activity"/>
    <property type="evidence" value="ECO:0007669"/>
    <property type="project" value="UniProtKB-KW"/>
</dbReference>
<evidence type="ECO:0000313" key="7">
    <source>
        <dbReference type="EMBL" id="KAG7352069.1"/>
    </source>
</evidence>
<comment type="caution">
    <text evidence="7">The sequence shown here is derived from an EMBL/GenBank/DDBJ whole genome shotgun (WGS) entry which is preliminary data.</text>
</comment>
<dbReference type="OrthoDB" id="1902587at2759"/>